<proteinExistence type="predicted"/>
<feature type="compositionally biased region" description="Basic and acidic residues" evidence="1">
    <location>
        <begin position="1"/>
        <end position="23"/>
    </location>
</feature>
<feature type="compositionally biased region" description="Polar residues" evidence="1">
    <location>
        <begin position="139"/>
        <end position="155"/>
    </location>
</feature>
<dbReference type="OrthoDB" id="202001at2759"/>
<evidence type="ECO:0000256" key="1">
    <source>
        <dbReference type="SAM" id="MobiDB-lite"/>
    </source>
</evidence>
<keyword evidence="3" id="KW-1185">Reference proteome</keyword>
<dbReference type="InterPro" id="IPR011333">
    <property type="entry name" value="SKP1/BTB/POZ_sf"/>
</dbReference>
<accession>A0A1E7FY96</accession>
<dbReference type="AlphaFoldDB" id="A0A1E7FY96"/>
<organism evidence="2 3">
    <name type="scientific">Fragilariopsis cylindrus CCMP1102</name>
    <dbReference type="NCBI Taxonomy" id="635003"/>
    <lineage>
        <taxon>Eukaryota</taxon>
        <taxon>Sar</taxon>
        <taxon>Stramenopiles</taxon>
        <taxon>Ochrophyta</taxon>
        <taxon>Bacillariophyta</taxon>
        <taxon>Bacillariophyceae</taxon>
        <taxon>Bacillariophycidae</taxon>
        <taxon>Bacillariales</taxon>
        <taxon>Bacillariaceae</taxon>
        <taxon>Fragilariopsis</taxon>
    </lineage>
</organism>
<protein>
    <recommendedName>
        <fullName evidence="4">BTB domain-containing protein</fullName>
    </recommendedName>
</protein>
<name>A0A1E7FY96_9STRA</name>
<dbReference type="Proteomes" id="UP000095751">
    <property type="component" value="Unassembled WGS sequence"/>
</dbReference>
<dbReference type="EMBL" id="KV784353">
    <property type="protein sequence ID" value="OEU23121.1"/>
    <property type="molecule type" value="Genomic_DNA"/>
</dbReference>
<reference evidence="2 3" key="1">
    <citation type="submission" date="2016-09" db="EMBL/GenBank/DDBJ databases">
        <title>Extensive genetic diversity and differential bi-allelic expression allows diatom success in the polar Southern Ocean.</title>
        <authorList>
            <consortium name="DOE Joint Genome Institute"/>
            <person name="Mock T."/>
            <person name="Otillar R.P."/>
            <person name="Strauss J."/>
            <person name="Dupont C."/>
            <person name="Frickenhaus S."/>
            <person name="Maumus F."/>
            <person name="Mcmullan M."/>
            <person name="Sanges R."/>
            <person name="Schmutz J."/>
            <person name="Toseland A."/>
            <person name="Valas R."/>
            <person name="Veluchamy A."/>
            <person name="Ward B.J."/>
            <person name="Allen A."/>
            <person name="Barry K."/>
            <person name="Falciatore A."/>
            <person name="Ferrante M."/>
            <person name="Fortunato A.E."/>
            <person name="Gloeckner G."/>
            <person name="Gruber A."/>
            <person name="Hipkin R."/>
            <person name="Janech M."/>
            <person name="Kroth P."/>
            <person name="Leese F."/>
            <person name="Lindquist E."/>
            <person name="Lyon B.R."/>
            <person name="Martin J."/>
            <person name="Mayer C."/>
            <person name="Parker M."/>
            <person name="Quesneville H."/>
            <person name="Raymond J."/>
            <person name="Uhlig C."/>
            <person name="Valentin K.U."/>
            <person name="Worden A.Z."/>
            <person name="Armbrust E.V."/>
            <person name="Bowler C."/>
            <person name="Green B."/>
            <person name="Moulton V."/>
            <person name="Van Oosterhout C."/>
            <person name="Grigoriev I."/>
        </authorList>
    </citation>
    <scope>NUCLEOTIDE SEQUENCE [LARGE SCALE GENOMIC DNA]</scope>
    <source>
        <strain evidence="2 3">CCMP1102</strain>
    </source>
</reference>
<evidence type="ECO:0000313" key="3">
    <source>
        <dbReference type="Proteomes" id="UP000095751"/>
    </source>
</evidence>
<evidence type="ECO:0000313" key="2">
    <source>
        <dbReference type="EMBL" id="OEU23121.1"/>
    </source>
</evidence>
<sequence>MESADDDGRRQESNMNDQHEQLARARQQARQQHQQDMEQHYEDIRQLEQQLGLEDVRQPPVIPQEEPQLLQLIDEEEWFNIYGLRAGVGNNNNDNNTDDDEPGHRGPRQREIRNRVKSEQAYQNYIHTKIFNEEDRGGNKQNNYGSRNNNCCTNSKQRRRQQQLDEWEHDSIDIVTMSSSTTTTTTTTKSVPVVFRTNLKQLASHSDTVFTMASNKHLYNNTNTNNTINSNNDRNKSSSSSNDRLSLSLCDYTTESVNIFLRVLFLSSSLFEDKNNVVADMNIPPDYVIDCCRLAHYLQCGQLLDRIVDEYLLTSIDNDNCRFLCKLSDQLSLPNLWEASVNHMLSSLDTLLAEQHQYYKERLQDAKDSYTVRLNEEKKLIQELDSLQEERKSNWFGGGYSNIRLDRKIACLEDRLKGLVKGKEYVKPKIDRQIRKVDTLKTLLEEQKKIFGGGREENNQ</sequence>
<feature type="region of interest" description="Disordered" evidence="1">
    <location>
        <begin position="87"/>
        <end position="164"/>
    </location>
</feature>
<feature type="region of interest" description="Disordered" evidence="1">
    <location>
        <begin position="1"/>
        <end position="39"/>
    </location>
</feature>
<feature type="compositionally biased region" description="Basic and acidic residues" evidence="1">
    <location>
        <begin position="102"/>
        <end position="118"/>
    </location>
</feature>
<feature type="region of interest" description="Disordered" evidence="1">
    <location>
        <begin position="221"/>
        <end position="242"/>
    </location>
</feature>
<gene>
    <name evidence="2" type="ORF">FRACYDRAFT_233288</name>
</gene>
<dbReference type="KEGG" id="fcy:FRACYDRAFT_233288"/>
<evidence type="ECO:0008006" key="4">
    <source>
        <dbReference type="Google" id="ProtNLM"/>
    </source>
</evidence>
<dbReference type="Gene3D" id="3.30.710.10">
    <property type="entry name" value="Potassium Channel Kv1.1, Chain A"/>
    <property type="match status" value="1"/>
</dbReference>
<dbReference type="InParanoid" id="A0A1E7FY96"/>